<accession>A0A9X3E834</accession>
<dbReference type="EMBL" id="JAPKNK010000009">
    <property type="protein sequence ID" value="MCX5571288.1"/>
    <property type="molecule type" value="Genomic_DNA"/>
</dbReference>
<protein>
    <submittedName>
        <fullName evidence="2">Thiamine phosphate synthase</fullName>
    </submittedName>
</protein>
<evidence type="ECO:0000313" key="2">
    <source>
        <dbReference type="EMBL" id="MCX5571288.1"/>
    </source>
</evidence>
<dbReference type="InterPro" id="IPR022998">
    <property type="entry name" value="ThiamineP_synth_TenI"/>
</dbReference>
<dbReference type="InterPro" id="IPR013785">
    <property type="entry name" value="Aldolase_TIM"/>
</dbReference>
<evidence type="ECO:0000313" key="3">
    <source>
        <dbReference type="Proteomes" id="UP001144805"/>
    </source>
</evidence>
<gene>
    <name evidence="2" type="ORF">OSH07_18955</name>
</gene>
<keyword evidence="3" id="KW-1185">Reference proteome</keyword>
<dbReference type="RefSeq" id="WP_266340242.1">
    <property type="nucleotide sequence ID" value="NZ_JAPKNK010000009.1"/>
</dbReference>
<sequence length="223" mass="23267">MAKKKKAPPPEPFARLCLVTPAGLDPEAFAPMLDAVLKAGDVATLFIVSETSNAAELQRIAEALVPVAHANGVAAIVPNDTRLFGRARADGLHVDTGLADLKDAVAALRPDHIVGAGGVTTRHDAMLAAETDCDYIFFGRFDGDTGEQSFDKAFDLAAWWSAVFEIPAIVMGGSSLASVEPAVDAHVEFVALRSAIWNHAAGPVAAVTEANALIAARQAEATE</sequence>
<dbReference type="CDD" id="cd00564">
    <property type="entry name" value="TMP_TenI"/>
    <property type="match status" value="1"/>
</dbReference>
<evidence type="ECO:0000259" key="1">
    <source>
        <dbReference type="Pfam" id="PF02581"/>
    </source>
</evidence>
<name>A0A9X3E834_9HYPH</name>
<dbReference type="GO" id="GO:0009228">
    <property type="term" value="P:thiamine biosynthetic process"/>
    <property type="evidence" value="ECO:0007669"/>
    <property type="project" value="UniProtKB-KW"/>
</dbReference>
<comment type="caution">
    <text evidence="2">The sequence shown here is derived from an EMBL/GenBank/DDBJ whole genome shotgun (WGS) entry which is preliminary data.</text>
</comment>
<organism evidence="2 3">
    <name type="scientific">Kaistia nematophila</name>
    <dbReference type="NCBI Taxonomy" id="2994654"/>
    <lineage>
        <taxon>Bacteria</taxon>
        <taxon>Pseudomonadati</taxon>
        <taxon>Pseudomonadota</taxon>
        <taxon>Alphaproteobacteria</taxon>
        <taxon>Hyphomicrobiales</taxon>
        <taxon>Kaistiaceae</taxon>
        <taxon>Kaistia</taxon>
    </lineage>
</organism>
<dbReference type="InterPro" id="IPR036206">
    <property type="entry name" value="ThiamineP_synth_sf"/>
</dbReference>
<dbReference type="Gene3D" id="3.20.20.70">
    <property type="entry name" value="Aldolase class I"/>
    <property type="match status" value="1"/>
</dbReference>
<dbReference type="AlphaFoldDB" id="A0A9X3E834"/>
<reference evidence="2" key="1">
    <citation type="submission" date="2022-11" db="EMBL/GenBank/DDBJ databases">
        <title>Biodiversity and phylogenetic relationships of bacteria.</title>
        <authorList>
            <person name="Machado R.A.R."/>
            <person name="Bhat A."/>
            <person name="Loulou A."/>
            <person name="Kallel S."/>
        </authorList>
    </citation>
    <scope>NUCLEOTIDE SEQUENCE</scope>
    <source>
        <strain evidence="2">K-TC2</strain>
    </source>
</reference>
<dbReference type="SUPFAM" id="SSF51391">
    <property type="entry name" value="Thiamin phosphate synthase"/>
    <property type="match status" value="1"/>
</dbReference>
<dbReference type="Pfam" id="PF02581">
    <property type="entry name" value="TMP-TENI"/>
    <property type="match status" value="1"/>
</dbReference>
<feature type="domain" description="Thiamine phosphate synthase/TenI" evidence="1">
    <location>
        <begin position="16"/>
        <end position="196"/>
    </location>
</feature>
<dbReference type="Proteomes" id="UP001144805">
    <property type="component" value="Unassembled WGS sequence"/>
</dbReference>
<proteinExistence type="predicted"/>